<evidence type="ECO:0000256" key="7">
    <source>
        <dbReference type="RuleBase" id="RU000477"/>
    </source>
</evidence>
<evidence type="ECO:0000256" key="4">
    <source>
        <dbReference type="ARBA" id="ARBA00022692"/>
    </source>
</evidence>
<dbReference type="OrthoDB" id="9807293at2"/>
<feature type="transmembrane region" description="Helical" evidence="8">
    <location>
        <begin position="192"/>
        <end position="214"/>
    </location>
</feature>
<sequence length="280" mass="28711">MADGQPDYRAALLGEVLGTFVLVLFGLGAVHAAVLTGAMSGLWQVAAVWGLAVTFGIYVSAAVSGAHLNPAVTVAFAVWRGFSWAKVPGYVAAQLAGAALAAWLLNVMYGGMIEAFHASAGIDPSSAGGAATASMYGMYFPNPEGSAGWVDRWGLVSVWGALLAELVGTALLVGMVFCLTDTRERHAACVPAASGVPWAVGFTVAAIVCLVAPLTQAGLNPARDLGPRAVAFVAGWGETAFPGPRGGFWVYTVGPLLGGLVGAWVWERVSAWQGSAKVCE</sequence>
<keyword evidence="5 8" id="KW-1133">Transmembrane helix</keyword>
<evidence type="ECO:0000256" key="3">
    <source>
        <dbReference type="ARBA" id="ARBA00022448"/>
    </source>
</evidence>
<comment type="similarity">
    <text evidence="2 7">Belongs to the MIP/aquaporin (TC 1.A.8) family.</text>
</comment>
<evidence type="ECO:0000256" key="6">
    <source>
        <dbReference type="ARBA" id="ARBA00023136"/>
    </source>
</evidence>
<dbReference type="Proteomes" id="UP000320386">
    <property type="component" value="Chromosome"/>
</dbReference>
<dbReference type="PRINTS" id="PR00783">
    <property type="entry name" value="MINTRINSICP"/>
</dbReference>
<dbReference type="Gene3D" id="1.20.1080.10">
    <property type="entry name" value="Glycerol uptake facilitator protein"/>
    <property type="match status" value="1"/>
</dbReference>
<protein>
    <submittedName>
        <fullName evidence="9">Glycerol uptake facilitator protein</fullName>
    </submittedName>
</protein>
<organism evidence="9 10">
    <name type="scientific">Mucisphaera calidilacus</name>
    <dbReference type="NCBI Taxonomy" id="2527982"/>
    <lineage>
        <taxon>Bacteria</taxon>
        <taxon>Pseudomonadati</taxon>
        <taxon>Planctomycetota</taxon>
        <taxon>Phycisphaerae</taxon>
        <taxon>Phycisphaerales</taxon>
        <taxon>Phycisphaeraceae</taxon>
        <taxon>Mucisphaera</taxon>
    </lineage>
</organism>
<dbReference type="GO" id="GO:0015254">
    <property type="term" value="F:glycerol channel activity"/>
    <property type="evidence" value="ECO:0007669"/>
    <property type="project" value="TreeGrafter"/>
</dbReference>
<evidence type="ECO:0000313" key="9">
    <source>
        <dbReference type="EMBL" id="QDU72120.1"/>
    </source>
</evidence>
<dbReference type="InterPro" id="IPR023271">
    <property type="entry name" value="Aquaporin-like"/>
</dbReference>
<feature type="transmembrane region" description="Helical" evidence="8">
    <location>
        <begin position="248"/>
        <end position="266"/>
    </location>
</feature>
<keyword evidence="10" id="KW-1185">Reference proteome</keyword>
<proteinExistence type="inferred from homology"/>
<keyword evidence="6 8" id="KW-0472">Membrane</keyword>
<dbReference type="SUPFAM" id="SSF81338">
    <property type="entry name" value="Aquaporin-like"/>
    <property type="match status" value="1"/>
</dbReference>
<dbReference type="InterPro" id="IPR000425">
    <property type="entry name" value="MIP"/>
</dbReference>
<dbReference type="InterPro" id="IPR022357">
    <property type="entry name" value="MIP_CS"/>
</dbReference>
<evidence type="ECO:0000256" key="5">
    <source>
        <dbReference type="ARBA" id="ARBA00022989"/>
    </source>
</evidence>
<dbReference type="Pfam" id="PF00230">
    <property type="entry name" value="MIP"/>
    <property type="match status" value="1"/>
</dbReference>
<name>A0A518BYS9_9BACT</name>
<dbReference type="KEGG" id="mcad:Pan265_19820"/>
<keyword evidence="3 7" id="KW-0813">Transport</keyword>
<dbReference type="RefSeq" id="WP_145446300.1">
    <property type="nucleotide sequence ID" value="NZ_CP036280.1"/>
</dbReference>
<feature type="transmembrane region" description="Helical" evidence="8">
    <location>
        <begin position="46"/>
        <end position="79"/>
    </location>
</feature>
<evidence type="ECO:0000256" key="1">
    <source>
        <dbReference type="ARBA" id="ARBA00004141"/>
    </source>
</evidence>
<feature type="transmembrane region" description="Helical" evidence="8">
    <location>
        <begin position="12"/>
        <end position="34"/>
    </location>
</feature>
<gene>
    <name evidence="9" type="primary">glpF</name>
    <name evidence="9" type="ORF">Pan265_19820</name>
</gene>
<reference evidence="9 10" key="1">
    <citation type="submission" date="2019-02" db="EMBL/GenBank/DDBJ databases">
        <title>Deep-cultivation of Planctomycetes and their phenomic and genomic characterization uncovers novel biology.</title>
        <authorList>
            <person name="Wiegand S."/>
            <person name="Jogler M."/>
            <person name="Boedeker C."/>
            <person name="Pinto D."/>
            <person name="Vollmers J."/>
            <person name="Rivas-Marin E."/>
            <person name="Kohn T."/>
            <person name="Peeters S.H."/>
            <person name="Heuer A."/>
            <person name="Rast P."/>
            <person name="Oberbeckmann S."/>
            <person name="Bunk B."/>
            <person name="Jeske O."/>
            <person name="Meyerdierks A."/>
            <person name="Storesund J.E."/>
            <person name="Kallscheuer N."/>
            <person name="Luecker S."/>
            <person name="Lage O.M."/>
            <person name="Pohl T."/>
            <person name="Merkel B.J."/>
            <person name="Hornburger P."/>
            <person name="Mueller R.-W."/>
            <person name="Bruemmer F."/>
            <person name="Labrenz M."/>
            <person name="Spormann A.M."/>
            <person name="Op den Camp H."/>
            <person name="Overmann J."/>
            <person name="Amann R."/>
            <person name="Jetten M.S.M."/>
            <person name="Mascher T."/>
            <person name="Medema M.H."/>
            <person name="Devos D.P."/>
            <person name="Kaster A.-K."/>
            <person name="Ovreas L."/>
            <person name="Rohde M."/>
            <person name="Galperin M.Y."/>
            <person name="Jogler C."/>
        </authorList>
    </citation>
    <scope>NUCLEOTIDE SEQUENCE [LARGE SCALE GENOMIC DNA]</scope>
    <source>
        <strain evidence="9 10">Pan265</strain>
    </source>
</reference>
<dbReference type="GO" id="GO:0005886">
    <property type="term" value="C:plasma membrane"/>
    <property type="evidence" value="ECO:0007669"/>
    <property type="project" value="TreeGrafter"/>
</dbReference>
<accession>A0A518BYS9</accession>
<dbReference type="PROSITE" id="PS00221">
    <property type="entry name" value="MIP"/>
    <property type="match status" value="1"/>
</dbReference>
<feature type="transmembrane region" description="Helical" evidence="8">
    <location>
        <begin position="158"/>
        <end position="180"/>
    </location>
</feature>
<dbReference type="InterPro" id="IPR050363">
    <property type="entry name" value="MIP/Aquaporin"/>
</dbReference>
<feature type="transmembrane region" description="Helical" evidence="8">
    <location>
        <begin position="91"/>
        <end position="109"/>
    </location>
</feature>
<dbReference type="AlphaFoldDB" id="A0A518BYS9"/>
<dbReference type="GO" id="GO:0015250">
    <property type="term" value="F:water channel activity"/>
    <property type="evidence" value="ECO:0007669"/>
    <property type="project" value="TreeGrafter"/>
</dbReference>
<dbReference type="PANTHER" id="PTHR43829">
    <property type="entry name" value="AQUAPORIN OR AQUAGLYCEROPORIN RELATED"/>
    <property type="match status" value="1"/>
</dbReference>
<dbReference type="PANTHER" id="PTHR43829:SF9">
    <property type="entry name" value="AQUAPORIN-9"/>
    <property type="match status" value="1"/>
</dbReference>
<evidence type="ECO:0000256" key="2">
    <source>
        <dbReference type="ARBA" id="ARBA00006175"/>
    </source>
</evidence>
<comment type="subcellular location">
    <subcellularLocation>
        <location evidence="1">Membrane</location>
        <topology evidence="1">Multi-pass membrane protein</topology>
    </subcellularLocation>
</comment>
<evidence type="ECO:0000313" key="10">
    <source>
        <dbReference type="Proteomes" id="UP000320386"/>
    </source>
</evidence>
<evidence type="ECO:0000256" key="8">
    <source>
        <dbReference type="SAM" id="Phobius"/>
    </source>
</evidence>
<dbReference type="EMBL" id="CP036280">
    <property type="protein sequence ID" value="QDU72120.1"/>
    <property type="molecule type" value="Genomic_DNA"/>
</dbReference>
<keyword evidence="4 7" id="KW-0812">Transmembrane</keyword>